<keyword evidence="12" id="KW-0966">Cell projection</keyword>
<feature type="region of interest" description="Disordered" evidence="15">
    <location>
        <begin position="2117"/>
        <end position="2171"/>
    </location>
</feature>
<name>A0ABD0JFX7_9CAEN</name>
<dbReference type="SUPFAM" id="SSF81296">
    <property type="entry name" value="E set domains"/>
    <property type="match status" value="1"/>
</dbReference>
<feature type="domain" description="RING-type" evidence="16">
    <location>
        <begin position="3464"/>
        <end position="3515"/>
    </location>
</feature>
<dbReference type="PROSITE" id="PS50089">
    <property type="entry name" value="ZF_RING_2"/>
    <property type="match status" value="1"/>
</dbReference>
<dbReference type="PANTHER" id="PTHR45943">
    <property type="entry name" value="E3 UBIQUITIN-PROTEIN LIGASE MYCBP2"/>
    <property type="match status" value="1"/>
</dbReference>
<sequence>FSGEDQVDLSSQVVCLDPVYDVLWGYWPADTGGCAVTDVLVPDAHSLPSVPARLSQHPQLPTWPCPSAWAAAPRAHTVPFTCWVAWIRLTIARQLKLEVLEEAREKTAQAKVYTKEDYSVVNRFESHGGGWGYSGHSVEAIRFMCDNRHLARGVSVSSADAASTSAASRCFELGVDGGDNEADGELLSETDEIPFECGAREKFCMLFEEPIPLMANCWYVAWARISGPSSDCGSSGQPSVITDDQVVFKFKSSKKSNNGTDVNAGQIPQLLYRLPSRDSPNVVRRTEHVDPAHILSQEFSHTVSEKCFEALLQLLDWSWTASYHAMETEGLKGDGYQAALADMSRLVYISRACLRLVRIYVNEIYPDGVTRKKVPQESSGLAERIGDGRDLLRRILAEVVHVSKFKVFLGEPRVVQEFCEMREEILTECHETFRTCFHAFYPTGQLKWWCLCDLLCQTEPIFEKTESERNEKEKGAPNVSGVGRLLAAVMEALCHPAIKLTAIMPINCEPETEAVLRRQSMCMDDNTNSAARLGEGHRYPVLASHMSYRMEIDSVGGVGTHVSFKEVLDRLLMLVALPVRQLLSKETESFPPHLVANTCSLLATIISELAASAMGVEVDLDTSTRPLLVTPSRFTRMSQSSFWNTGNGSPDAVAFSVDRPGIVVAGICVYGGTGSYEYEVELLTEIPGEPTTEGQGEMSHAQRWSSVEIVKGTFGPEDTVNDIAEIKFERPVPIREGTKYAVKLRNVGQRSYNGDGGMAKVKCSDGTVFTFFACSLSINGTNHLRGQIPQILYYSAPQEGDQQSQHAKTLAELQARKNAIDITGAICRTATDLLHRSHSQPADEMSEALGNSHLFSSLLPMALAYVGPVAAQDPRGAVQVLYLIQEILPAVINLTKQLVPLPLSGSINIESSMSDFAAPTTSPHYAIVESEHPYKPASVANYKVEFPHTVRWMAIEFDPQCATAQAEDSLQLYIPSWKQHPETSLDSEGAHSVLDNPPEPSSTHLPIMHKFHGAFSWPKQAIILPGNEVLFSLETASDYMKDEKASFYGFKCTVIGYEWNCKPEENVLLLEKELVYLGGMCSAALMRRDIPLPPVTMEEMEEDLEMLEDGAQMVFEAHSQLLGKGFALSHPPTIMQALEGNLPFCWQSNERAFLKDFVSCTAGTSGGRLARWLQPDSYLDPKQCEIMCGTEELKCSWPTLITILTRDQYGQVVDVPNLKVEVKAVPVDRKENFGDDMKKMRRLSRPDDGDMTFGGLPAPQLDVPYEVTVKDRKDVFHAITVMKAYENYSFEELRFAAPTVPRPSENMLVRANNDGTFTANWTPGCVGYYNIHVVIDGFDAGEPYKVEVKDPPQGAPPPSQNTKKTHPPNKMRKFVAKFSAGLRVRAHPTLQSEQLGVIRPEGVISFVDEVHNDDGVWLRLSAESMREWCSGSGAYNQHLGKTLLAPVEEPRSIVDEMVKEQLARKLPEYIRGAAHTPKGPGIYQVVNCGNYGHNVRSRPNLKASPIGMLTRGKKIVATENVINKEGVWVKLDPTSCEQYCDVKESEAWSLVSDHNHSIYLQHESELGLLPNDPFNFTSLPAGRQAGFDFSQNYAATFPSFGHKTTEGFGRSRSMPAAAFAFSGTEGASQGAVPTFGTADGVTGTFGQGPGGVSGWFDPPTAASGNSMRPRSGSTPFFTPASQQVGRASQASGTLRKCSDPGLSRLAVRDPMRDIPPELQGVSVKELVKALGESRANGNGPTPQPSPPGSPKKSSRSSSPRATGSSRSASPATSSDSRRGSASPSPKGTLTKNETYQTPPSSPMPPRSARGRLEKEPSFERSSLSPPSQSPGRRGSLTGVHLGGLGSSPPRGSGEGGNQIAANFNIGSGSPKDEAAVRLSPKAGRKDRGRQLRSKRERASSPSARDVPYMRARSSSASMILDRAREPVKQALSPSVAECNRAVFAAFMWHEGIVHDAMACASFLKFHPDLTKAMSHFVKGKKQQQERVRQRHATDSSKDKRDSRERRGLAHGNLNETRVRFNLEPQYSGWSSLRHGGGGGLYSSVVGAGLYGTYGTVGGLFGTVGIHVYGTVGGGLYGTVGGLFGTVGIHVYGTVSGHLHDTVGGGLYGKVQDAADTDRTLSADKSSPQSPAPRRLMERHKSEGGGPKFTDLDLDKAKEGGSSGASGGKEETVLPPTLQHLVYFWEELSVSVLKVISQEVIVPSPAVQAKLKKVEKKDEEKKEKKSKRKKEAKGMGKGGLFGDAVAHMLGGQERETVCELCGGVFPNPVTYHMRQFHPGCGRHACGKGYNSSGNFCGGWAGNCGEGGMGGSSWYLMCDRCRDKYLREKRHAQKEKDKARKMKKKSGGGGLLKQATMSLPQEAHLILKENAMFLLDLASASGLSLPKHNYKKQPFFGSSLGLGSGRSDIYCLPSVSETLGTELEPFPPVPFQYLSLHNAHSSDSAFAEDFLIDDDERVFVRSGSLSISSRRVPYRPRLPTEPRHSPLARSGSLGQDVRPFSHILPDMKESRTPILESKPIVKSAGTSPESEQENHKKSFHRSVSEYASEEENGDHDFVFHRAVSVSSRRRNNSGADGGVSLLKHPSAAMTKLINSVDRSKGAAGNGERALQRPVMEFIVQRHDLDGLQLAMKQALRKAACRVFAMQAFNWLLRTAVQQTSLHDLLWFFVVSLMPSPDEEEETENPEAEKEKRDKKDQEELPLCEHPLSDICVAGKAVAPMPEAFQGLLQSISDVMLFLPMGSPLQRMAVQCYCLRFMQSDHQFLHESHVFSNISRILSKSEEENDDKQKAASDGGLGGGEWFDTDVMFTVSSLKDLTPTAEIKASSRQAMIGSLSDNSTETFWESGDEDRNRVKTLTIVCSNKANPSVIYVHVDNSRDLANKVNNITFSAGVSNEEMKKIRSVEVEARFAGWISCAIPPERRRHIQLELKGPDQSLRVRQVKILGALDDQDCAITVRKTSLQIQQDNCEAETLKVFRILTSQEHMVSILFSRNKLSHLQKQVCAHIVDGIRKEAARIREEWENCGGRLEMFEEYRGSDVYCFELLSMVEALSGSPVGRRYLAQQYNLIQELFSLMHTASPRIQRQIVSIFRRVLPDVKPQVLANLLSVPALPPVDYSIVSVASKEDGDSSFDPHKPGILDVFLACIAKALSVQIKTKMESMKLQTTMSVDECLVQDNNGQSKAQDVRWWLRGSMSPSLAGTIINLLQDMTACGLIPLIYRVNCLRTWASVTKAAIAESILNLTKLDAAHRQPDVCTRLPTLWLALASLCVLDPDHVDRLSSGEWVSSPDAVHGKPRPTCDNHDDGMTTAIILCNECGNLCADCDRFLHLPRRMRSHPRQVFKEEEEAIKVDLHEGCGRTKLFWVMALADSKTLKAMVEFRVGKQQPNTATGTMPFLRQHGRRWYSGHGATCVLTRTARPTRRTRVLRYWTVAIRVGVSWTKSRVCRVYIGVGRDQEALKQDADDMCMICFTEALSAAPAIQLKCGHVFHLHCTRMVLEKRWVGPRITFGFSSCPICKNEISHPVLRSLLDPIRQLYDDVRRKALMRLEYEGLHKAEAITTPGARFHQDPAAFAMDRYAYYVCFKCKKAYYGGEARCEEQAGGGEDYDPKELVCGGCSDVSRAQMCPKHGSDFLEYKCRYCCSVAVFFCFGTTHFCNACHDDFQRVTNIPKTNLPRCPAGPRGRQLEGDECPLHVQHPPTGEEFALGCGVCRNAHTF</sequence>
<evidence type="ECO:0000256" key="3">
    <source>
        <dbReference type="ARBA" id="ARBA00004906"/>
    </source>
</evidence>
<dbReference type="GO" id="GO:0061630">
    <property type="term" value="F:ubiquitin protein ligase activity"/>
    <property type="evidence" value="ECO:0007669"/>
    <property type="project" value="UniProtKB-EC"/>
</dbReference>
<dbReference type="PANTHER" id="PTHR45943:SF1">
    <property type="entry name" value="E3 UBIQUITIN-PROTEIN LIGASE MYCBP2"/>
    <property type="match status" value="1"/>
</dbReference>
<dbReference type="InterPro" id="IPR014756">
    <property type="entry name" value="Ig_E-set"/>
</dbReference>
<reference evidence="18 19" key="1">
    <citation type="journal article" date="2023" name="Sci. Data">
        <title>Genome assembly of the Korean intertidal mud-creeper Batillaria attramentaria.</title>
        <authorList>
            <person name="Patra A.K."/>
            <person name="Ho P.T."/>
            <person name="Jun S."/>
            <person name="Lee S.J."/>
            <person name="Kim Y."/>
            <person name="Won Y.J."/>
        </authorList>
    </citation>
    <scope>NUCLEOTIDE SEQUENCE [LARGE SCALE GENOMIC DNA]</scope>
    <source>
        <strain evidence="18">Wonlab-2016</strain>
    </source>
</reference>
<feature type="region of interest" description="Disordered" evidence="15">
    <location>
        <begin position="1345"/>
        <end position="1368"/>
    </location>
</feature>
<evidence type="ECO:0000256" key="4">
    <source>
        <dbReference type="ARBA" id="ARBA00005415"/>
    </source>
</evidence>
<feature type="compositionally biased region" description="Basic and acidic residues" evidence="15">
    <location>
        <begin position="1706"/>
        <end position="1715"/>
    </location>
</feature>
<dbReference type="SUPFAM" id="SSF57850">
    <property type="entry name" value="RING/U-box"/>
    <property type="match status" value="1"/>
</dbReference>
<feature type="compositionally biased region" description="Low complexity" evidence="15">
    <location>
        <begin position="1755"/>
        <end position="1785"/>
    </location>
</feature>
<feature type="region of interest" description="Disordered" evidence="15">
    <location>
        <begin position="2675"/>
        <end position="2697"/>
    </location>
</feature>
<dbReference type="InterPro" id="IPR004939">
    <property type="entry name" value="APC_su10/DOC_dom"/>
</dbReference>
<feature type="compositionally biased region" description="Basic residues" evidence="15">
    <location>
        <begin position="2328"/>
        <end position="2344"/>
    </location>
</feature>
<dbReference type="Pfam" id="PF08005">
    <property type="entry name" value="PHR"/>
    <property type="match status" value="2"/>
</dbReference>
<feature type="compositionally biased region" description="Basic and acidic residues" evidence="15">
    <location>
        <begin position="1982"/>
        <end position="2007"/>
    </location>
</feature>
<keyword evidence="9 14" id="KW-0863">Zinc-finger</keyword>
<proteinExistence type="inferred from homology"/>
<feature type="region of interest" description="Disordered" evidence="15">
    <location>
        <begin position="2208"/>
        <end position="2235"/>
    </location>
</feature>
<comment type="catalytic activity">
    <reaction evidence="1">
        <text>[E2 ubiquitin-conjugating enzyme]-S-ubiquitinyl-L-cysteine + [acceptor protein]-L-threonine = [E2 ubiquitin-conjugating enzyme]-L-cysteine + [acceptor protein]-3-O-ubiquitinyl-L-threonine.</text>
        <dbReference type="EC" id="2.3.2.33"/>
    </reaction>
</comment>
<evidence type="ECO:0000256" key="13">
    <source>
        <dbReference type="PROSITE-ProRule" id="PRU00087"/>
    </source>
</evidence>
<comment type="pathway">
    <text evidence="3">Protein modification; protein ubiquitination.</text>
</comment>
<feature type="compositionally biased region" description="Low complexity" evidence="15">
    <location>
        <begin position="1820"/>
        <end position="1836"/>
    </location>
</feature>
<organism evidence="18 19">
    <name type="scientific">Batillaria attramentaria</name>
    <dbReference type="NCBI Taxonomy" id="370345"/>
    <lineage>
        <taxon>Eukaryota</taxon>
        <taxon>Metazoa</taxon>
        <taxon>Spiralia</taxon>
        <taxon>Lophotrochozoa</taxon>
        <taxon>Mollusca</taxon>
        <taxon>Gastropoda</taxon>
        <taxon>Caenogastropoda</taxon>
        <taxon>Sorbeoconcha</taxon>
        <taxon>Cerithioidea</taxon>
        <taxon>Batillariidae</taxon>
        <taxon>Batillaria</taxon>
    </lineage>
</organism>
<keyword evidence="11" id="KW-0862">Zinc</keyword>
<dbReference type="SMART" id="SM00184">
    <property type="entry name" value="RING"/>
    <property type="match status" value="1"/>
</dbReference>
<dbReference type="GO" id="GO:0008270">
    <property type="term" value="F:zinc ion binding"/>
    <property type="evidence" value="ECO:0007669"/>
    <property type="project" value="UniProtKB-KW"/>
</dbReference>
<evidence type="ECO:0000256" key="7">
    <source>
        <dbReference type="ARBA" id="ARBA00022723"/>
    </source>
</evidence>
<feature type="region of interest" description="Disordered" evidence="15">
    <location>
        <begin position="2472"/>
        <end position="2548"/>
    </location>
</feature>
<evidence type="ECO:0000256" key="14">
    <source>
        <dbReference type="PROSITE-ProRule" id="PRU00175"/>
    </source>
</evidence>
<evidence type="ECO:0000256" key="2">
    <source>
        <dbReference type="ARBA" id="ARBA00004489"/>
    </source>
</evidence>
<dbReference type="EC" id="2.3.2.33" evidence="5"/>
<gene>
    <name evidence="18" type="ORF">BaRGS_00035259</name>
</gene>
<dbReference type="Pfam" id="PF13639">
    <property type="entry name" value="zf-RING_2"/>
    <property type="match status" value="1"/>
</dbReference>
<evidence type="ECO:0000256" key="5">
    <source>
        <dbReference type="ARBA" id="ARBA00012249"/>
    </source>
</evidence>
<dbReference type="CDD" id="cd19799">
    <property type="entry name" value="Bbox2_MYCBP2"/>
    <property type="match status" value="1"/>
</dbReference>
<evidence type="ECO:0000256" key="1">
    <source>
        <dbReference type="ARBA" id="ARBA00000333"/>
    </source>
</evidence>
<feature type="region of interest" description="Disordered" evidence="15">
    <location>
        <begin position="1657"/>
        <end position="1720"/>
    </location>
</feature>
<feature type="compositionally biased region" description="Polar residues" evidence="15">
    <location>
        <begin position="1662"/>
        <end position="1692"/>
    </location>
</feature>
<feature type="non-terminal residue" evidence="18">
    <location>
        <position position="1"/>
    </location>
</feature>
<evidence type="ECO:0000256" key="11">
    <source>
        <dbReference type="ARBA" id="ARBA00022833"/>
    </source>
</evidence>
<dbReference type="InterPro" id="IPR012983">
    <property type="entry name" value="PHR"/>
</dbReference>
<dbReference type="InterPro" id="IPR013783">
    <property type="entry name" value="Ig-like_fold"/>
</dbReference>
<dbReference type="Gene3D" id="2.60.120.820">
    <property type="entry name" value="PHR domain"/>
    <property type="match status" value="2"/>
</dbReference>
<comment type="subcellular location">
    <subcellularLocation>
        <location evidence="2">Cell projection</location>
        <location evidence="2">Axon</location>
    </subcellularLocation>
</comment>
<dbReference type="PROSITE" id="PS51284">
    <property type="entry name" value="DOC"/>
    <property type="match status" value="1"/>
</dbReference>
<feature type="compositionally biased region" description="Basic and acidic residues" evidence="15">
    <location>
        <begin position="2684"/>
        <end position="2696"/>
    </location>
</feature>
<protein>
    <recommendedName>
        <fullName evidence="5">RCR-type E3 ubiquitin transferase</fullName>
        <ecNumber evidence="5">2.3.2.33</ecNumber>
    </recommendedName>
</protein>
<comment type="similarity">
    <text evidence="4">Belongs to the RING-Cys relay (RCR) family.</text>
</comment>
<keyword evidence="10" id="KW-0833">Ubl conjugation pathway</keyword>
<feature type="domain" description="DOC" evidence="17">
    <location>
        <begin position="2790"/>
        <end position="2968"/>
    </location>
</feature>
<evidence type="ECO:0000256" key="6">
    <source>
        <dbReference type="ARBA" id="ARBA00022679"/>
    </source>
</evidence>
<dbReference type="Gene3D" id="2.60.40.10">
    <property type="entry name" value="Immunoglobulins"/>
    <property type="match status" value="1"/>
</dbReference>
<accession>A0ABD0JFX7</accession>
<dbReference type="InterPro" id="IPR013083">
    <property type="entry name" value="Znf_RING/FYVE/PHD"/>
</dbReference>
<evidence type="ECO:0000256" key="9">
    <source>
        <dbReference type="ARBA" id="ARBA00022771"/>
    </source>
</evidence>
<evidence type="ECO:0000313" key="18">
    <source>
        <dbReference type="EMBL" id="KAK7473506.1"/>
    </source>
</evidence>
<dbReference type="SUPFAM" id="SSF49785">
    <property type="entry name" value="Galactose-binding domain-like"/>
    <property type="match status" value="1"/>
</dbReference>
<dbReference type="GO" id="GO:0030424">
    <property type="term" value="C:axon"/>
    <property type="evidence" value="ECO:0007669"/>
    <property type="project" value="UniProtKB-SubCell"/>
</dbReference>
<dbReference type="Gene3D" id="3.30.40.10">
    <property type="entry name" value="Zinc/RING finger domain, C3HC4 (zinc finger)"/>
    <property type="match status" value="1"/>
</dbReference>
<evidence type="ECO:0000259" key="17">
    <source>
        <dbReference type="PROSITE" id="PS51284"/>
    </source>
</evidence>
<evidence type="ECO:0000313" key="19">
    <source>
        <dbReference type="Proteomes" id="UP001519460"/>
    </source>
</evidence>
<feature type="region of interest" description="Disordered" evidence="15">
    <location>
        <begin position="1732"/>
        <end position="1913"/>
    </location>
</feature>
<comment type="caution">
    <text evidence="18">The sequence shown here is derived from an EMBL/GenBank/DDBJ whole genome shotgun (WGS) entry which is preliminary data.</text>
</comment>
<dbReference type="InterPro" id="IPR017868">
    <property type="entry name" value="Filamin/ABP280_repeat-like"/>
</dbReference>
<keyword evidence="19" id="KW-1185">Reference proteome</keyword>
<evidence type="ECO:0000259" key="16">
    <source>
        <dbReference type="PROSITE" id="PS50089"/>
    </source>
</evidence>
<keyword evidence="7" id="KW-0479">Metal-binding</keyword>
<dbReference type="InterPro" id="IPR008979">
    <property type="entry name" value="Galactose-bd-like_sf"/>
</dbReference>
<dbReference type="Proteomes" id="UP001519460">
    <property type="component" value="Unassembled WGS sequence"/>
</dbReference>
<feature type="region of interest" description="Disordered" evidence="15">
    <location>
        <begin position="2328"/>
        <end position="2350"/>
    </location>
</feature>
<feature type="region of interest" description="Disordered" evidence="15">
    <location>
        <begin position="1976"/>
        <end position="2010"/>
    </location>
</feature>
<feature type="compositionally biased region" description="Polar residues" evidence="15">
    <location>
        <begin position="1787"/>
        <end position="1797"/>
    </location>
</feature>
<dbReference type="InterPro" id="IPR038648">
    <property type="entry name" value="PHR_sf"/>
</dbReference>
<dbReference type="PROSITE" id="PS50194">
    <property type="entry name" value="FILAMIN_REPEAT"/>
    <property type="match status" value="1"/>
</dbReference>
<evidence type="ECO:0000256" key="12">
    <source>
        <dbReference type="ARBA" id="ARBA00023273"/>
    </source>
</evidence>
<evidence type="ECO:0000256" key="15">
    <source>
        <dbReference type="SAM" id="MobiDB-lite"/>
    </source>
</evidence>
<dbReference type="SMART" id="SM01337">
    <property type="entry name" value="APC10"/>
    <property type="match status" value="1"/>
</dbReference>
<dbReference type="CDD" id="cd16463">
    <property type="entry name" value="RING-H2_PHR"/>
    <property type="match status" value="1"/>
</dbReference>
<dbReference type="Gene3D" id="2.60.120.260">
    <property type="entry name" value="Galactose-binding domain-like"/>
    <property type="match status" value="1"/>
</dbReference>
<evidence type="ECO:0000256" key="8">
    <source>
        <dbReference type="ARBA" id="ARBA00022737"/>
    </source>
</evidence>
<feature type="compositionally biased region" description="Basic and acidic residues" evidence="15">
    <location>
        <begin position="2149"/>
        <end position="2158"/>
    </location>
</feature>
<dbReference type="Pfam" id="PF03256">
    <property type="entry name" value="ANAPC10"/>
    <property type="match status" value="1"/>
</dbReference>
<keyword evidence="8" id="KW-0677">Repeat</keyword>
<feature type="repeat" description="Filamin" evidence="13">
    <location>
        <begin position="1301"/>
        <end position="1348"/>
    </location>
</feature>
<evidence type="ECO:0000256" key="10">
    <source>
        <dbReference type="ARBA" id="ARBA00022786"/>
    </source>
</evidence>
<dbReference type="EMBL" id="JACVVK020000467">
    <property type="protein sequence ID" value="KAK7473506.1"/>
    <property type="molecule type" value="Genomic_DNA"/>
</dbReference>
<dbReference type="FunFam" id="3.30.40.10:FF:000078">
    <property type="entry name" value="E3 ubiquitin-protein ligase MYCBP2 isoform X1"/>
    <property type="match status" value="1"/>
</dbReference>
<dbReference type="InterPro" id="IPR001841">
    <property type="entry name" value="Znf_RING"/>
</dbReference>
<keyword evidence="6" id="KW-0808">Transferase</keyword>